<evidence type="ECO:0000256" key="2">
    <source>
        <dbReference type="ARBA" id="ARBA00022803"/>
    </source>
</evidence>
<proteinExistence type="predicted"/>
<keyword evidence="3" id="KW-0479">Metal-binding</keyword>
<evidence type="ECO:0000259" key="4">
    <source>
        <dbReference type="PROSITE" id="PS50089"/>
    </source>
</evidence>
<dbReference type="InterPro" id="IPR050498">
    <property type="entry name" value="Ycf3"/>
</dbReference>
<dbReference type="PANTHER" id="PTHR44858:SF1">
    <property type="entry name" value="UDP-N-ACETYLGLUCOSAMINE--PEPTIDE N-ACETYLGLUCOSAMINYLTRANSFERASE SPINDLY-RELATED"/>
    <property type="match status" value="1"/>
</dbReference>
<dbReference type="EMBL" id="HBFC01017595">
    <property type="protein sequence ID" value="CAD8707792.1"/>
    <property type="molecule type" value="Transcribed_RNA"/>
</dbReference>
<dbReference type="Pfam" id="PF13920">
    <property type="entry name" value="zf-C3HC4_3"/>
    <property type="match status" value="1"/>
</dbReference>
<evidence type="ECO:0000256" key="3">
    <source>
        <dbReference type="PROSITE-ProRule" id="PRU00175"/>
    </source>
</evidence>
<accession>A0A7S0XA81</accession>
<dbReference type="InterPro" id="IPR001841">
    <property type="entry name" value="Znf_RING"/>
</dbReference>
<keyword evidence="3" id="KW-0862">Zinc</keyword>
<organism evidence="5">
    <name type="scientific">Mantoniella antarctica</name>
    <dbReference type="NCBI Taxonomy" id="81844"/>
    <lineage>
        <taxon>Eukaryota</taxon>
        <taxon>Viridiplantae</taxon>
        <taxon>Chlorophyta</taxon>
        <taxon>Mamiellophyceae</taxon>
        <taxon>Mamiellales</taxon>
        <taxon>Mamiellaceae</taxon>
        <taxon>Mantoniella</taxon>
    </lineage>
</organism>
<protein>
    <recommendedName>
        <fullName evidence="4">RING-type domain-containing protein</fullName>
    </recommendedName>
</protein>
<dbReference type="SMART" id="SM00028">
    <property type="entry name" value="TPR"/>
    <property type="match status" value="3"/>
</dbReference>
<dbReference type="GO" id="GO:0005737">
    <property type="term" value="C:cytoplasm"/>
    <property type="evidence" value="ECO:0007669"/>
    <property type="project" value="UniProtKB-ARBA"/>
</dbReference>
<dbReference type="InterPro" id="IPR019734">
    <property type="entry name" value="TPR_rpt"/>
</dbReference>
<dbReference type="PROSITE" id="PS50089">
    <property type="entry name" value="ZF_RING_2"/>
    <property type="match status" value="1"/>
</dbReference>
<keyword evidence="2" id="KW-0802">TPR repeat</keyword>
<gene>
    <name evidence="5" type="ORF">MANT1106_LOCUS10475</name>
</gene>
<dbReference type="AlphaFoldDB" id="A0A7S0XA81"/>
<keyword evidence="1" id="KW-0677">Repeat</keyword>
<dbReference type="InterPro" id="IPR011990">
    <property type="entry name" value="TPR-like_helical_dom_sf"/>
</dbReference>
<reference evidence="5" key="1">
    <citation type="submission" date="2021-01" db="EMBL/GenBank/DDBJ databases">
        <authorList>
            <person name="Corre E."/>
            <person name="Pelletier E."/>
            <person name="Niang G."/>
            <person name="Scheremetjew M."/>
            <person name="Finn R."/>
            <person name="Kale V."/>
            <person name="Holt S."/>
            <person name="Cochrane G."/>
            <person name="Meng A."/>
            <person name="Brown T."/>
            <person name="Cohen L."/>
        </authorList>
    </citation>
    <scope>NUCLEOTIDE SEQUENCE</scope>
    <source>
        <strain evidence="5">SL-175</strain>
    </source>
</reference>
<evidence type="ECO:0000313" key="5">
    <source>
        <dbReference type="EMBL" id="CAD8707792.1"/>
    </source>
</evidence>
<dbReference type="PANTHER" id="PTHR44858">
    <property type="entry name" value="TETRATRICOPEPTIDE REPEAT PROTEIN 6"/>
    <property type="match status" value="1"/>
</dbReference>
<dbReference type="SUPFAM" id="SSF57850">
    <property type="entry name" value="RING/U-box"/>
    <property type="match status" value="1"/>
</dbReference>
<dbReference type="Gene3D" id="1.25.40.10">
    <property type="entry name" value="Tetratricopeptide repeat domain"/>
    <property type="match status" value="2"/>
</dbReference>
<dbReference type="SUPFAM" id="SSF48452">
    <property type="entry name" value="TPR-like"/>
    <property type="match status" value="1"/>
</dbReference>
<feature type="non-terminal residue" evidence="5">
    <location>
        <position position="298"/>
    </location>
</feature>
<sequence length="298" mass="31854">MGCASSTPIATSTQQPVATSAAVSHVPPAVKTDQVAATLARDAKFKEEADKQFFQATFHWHHGEMEEAHKLCTKAIALFPKHKRAFLLRCEVALKLRRWDEALEDAGVAIGFGHREGHRTRGAVNLERGRFRDAVADLNVAVRIEPSDRRAWGLRARAHQGLGNAARAGEDAAEAARVDPDSEAGLCVVCIDEPRATRLNPCEHSALCAECARECQEHHGVCPICNTAIKAIEYGTFLGTFAPSDTANFDNLASAIKKARDEVMTLNGRDALAAMGTLNPIGEGSPVSATPDSGGAPA</sequence>
<keyword evidence="3" id="KW-0863">Zinc-finger</keyword>
<dbReference type="GO" id="GO:0008270">
    <property type="term" value="F:zinc ion binding"/>
    <property type="evidence" value="ECO:0007669"/>
    <property type="project" value="UniProtKB-KW"/>
</dbReference>
<name>A0A7S0XA81_9CHLO</name>
<feature type="domain" description="RING-type" evidence="4">
    <location>
        <begin position="187"/>
        <end position="226"/>
    </location>
</feature>
<dbReference type="InterPro" id="IPR013083">
    <property type="entry name" value="Znf_RING/FYVE/PHD"/>
</dbReference>
<dbReference type="Gene3D" id="3.30.40.10">
    <property type="entry name" value="Zinc/RING finger domain, C3HC4 (zinc finger)"/>
    <property type="match status" value="1"/>
</dbReference>
<evidence type="ECO:0000256" key="1">
    <source>
        <dbReference type="ARBA" id="ARBA00022737"/>
    </source>
</evidence>